<name>A0A1H6QHT0_9BACT</name>
<accession>A0A1H6QHT0</accession>
<evidence type="ECO:0000313" key="2">
    <source>
        <dbReference type="Proteomes" id="UP000199532"/>
    </source>
</evidence>
<evidence type="ECO:0000313" key="1">
    <source>
        <dbReference type="EMBL" id="SEI43299.1"/>
    </source>
</evidence>
<keyword evidence="2" id="KW-1185">Reference proteome</keyword>
<dbReference type="EMBL" id="FNXY01000001">
    <property type="protein sequence ID" value="SEI43299.1"/>
    <property type="molecule type" value="Genomic_DNA"/>
</dbReference>
<dbReference type="AlphaFoldDB" id="A0A1H6QHT0"/>
<protein>
    <submittedName>
        <fullName evidence="1">Uncharacterized protein</fullName>
    </submittedName>
</protein>
<dbReference type="STRING" id="408657.SAMN04487995_0682"/>
<proteinExistence type="predicted"/>
<organism evidence="1 2">
    <name type="scientific">Dyadobacter koreensis</name>
    <dbReference type="NCBI Taxonomy" id="408657"/>
    <lineage>
        <taxon>Bacteria</taxon>
        <taxon>Pseudomonadati</taxon>
        <taxon>Bacteroidota</taxon>
        <taxon>Cytophagia</taxon>
        <taxon>Cytophagales</taxon>
        <taxon>Spirosomataceae</taxon>
        <taxon>Dyadobacter</taxon>
    </lineage>
</organism>
<sequence>MYGDKNLAITLSQIKTYPVGLSSVFSFAYRECAFLQICTDWIITYFRFYHDLNKNL</sequence>
<gene>
    <name evidence="1" type="ORF">SAMN04487995_0682</name>
</gene>
<reference evidence="1 2" key="1">
    <citation type="submission" date="2016-10" db="EMBL/GenBank/DDBJ databases">
        <authorList>
            <person name="de Groot N.N."/>
        </authorList>
    </citation>
    <scope>NUCLEOTIDE SEQUENCE [LARGE SCALE GENOMIC DNA]</scope>
    <source>
        <strain evidence="1 2">DSM 19938</strain>
    </source>
</reference>
<dbReference type="Proteomes" id="UP000199532">
    <property type="component" value="Unassembled WGS sequence"/>
</dbReference>